<evidence type="ECO:0000313" key="2">
    <source>
        <dbReference type="EMBL" id="QFQ94925.1"/>
    </source>
</evidence>
<gene>
    <name evidence="2" type="ORF">F9278_00460</name>
</gene>
<dbReference type="AlphaFoldDB" id="A0A5P8JV77"/>
<feature type="region of interest" description="Disordered" evidence="1">
    <location>
        <begin position="200"/>
        <end position="241"/>
    </location>
</feature>
<evidence type="ECO:0000313" key="3">
    <source>
        <dbReference type="Proteomes" id="UP000327294"/>
    </source>
</evidence>
<dbReference type="KEGG" id="sphv:F9278_00460"/>
<sequence length="241" mass="25815">MSVDLVGTMHAPVPLDRLVATARETWARLLGLRTVPGIDVITDRRFVQGRLVDAGRPLAPRELGTVLVGACGGESPSGLDLAFRVAGSGDTVGLIEWDPCESTDQSTDQSTDHELRQGHREPVHAVFSPTRTCVGVVTATALALAAGSLGGGEFADAEIPMLEPSEPDPARMIERTRLPDRGDDRTARCERFMRQFTRLNGWPQEARLPPPRGSVRTPRAPALTAPTSPPYDGNPGPPTTD</sequence>
<dbReference type="EMBL" id="CP045096">
    <property type="protein sequence ID" value="QFQ94925.1"/>
    <property type="molecule type" value="Genomic_DNA"/>
</dbReference>
<organism evidence="2 3">
    <name type="scientific">Streptomyces phaeolivaceus</name>
    <dbReference type="NCBI Taxonomy" id="2653200"/>
    <lineage>
        <taxon>Bacteria</taxon>
        <taxon>Bacillati</taxon>
        <taxon>Actinomycetota</taxon>
        <taxon>Actinomycetes</taxon>
        <taxon>Kitasatosporales</taxon>
        <taxon>Streptomycetaceae</taxon>
        <taxon>Streptomyces</taxon>
    </lineage>
</organism>
<protein>
    <submittedName>
        <fullName evidence="2">Uncharacterized protein</fullName>
    </submittedName>
</protein>
<keyword evidence="3" id="KW-1185">Reference proteome</keyword>
<feature type="region of interest" description="Disordered" evidence="1">
    <location>
        <begin position="100"/>
        <end position="119"/>
    </location>
</feature>
<accession>A0A5P8JV77</accession>
<evidence type="ECO:0000256" key="1">
    <source>
        <dbReference type="SAM" id="MobiDB-lite"/>
    </source>
</evidence>
<reference evidence="2 3" key="1">
    <citation type="submission" date="2019-10" db="EMBL/GenBank/DDBJ databases">
        <title>Streptomyces sp. strain GY16 isolated from leaves of Broussonetia papyrifera.</title>
        <authorList>
            <person name="Mo P."/>
        </authorList>
    </citation>
    <scope>NUCLEOTIDE SEQUENCE [LARGE SCALE GENOMIC DNA]</scope>
    <source>
        <strain evidence="2 3">GY16</strain>
    </source>
</reference>
<dbReference type="Proteomes" id="UP000327294">
    <property type="component" value="Chromosome"/>
</dbReference>
<dbReference type="RefSeq" id="WP_152166460.1">
    <property type="nucleotide sequence ID" value="NZ_CP045096.1"/>
</dbReference>
<name>A0A5P8JV77_9ACTN</name>
<feature type="compositionally biased region" description="Basic and acidic residues" evidence="1">
    <location>
        <begin position="110"/>
        <end position="119"/>
    </location>
</feature>
<proteinExistence type="predicted"/>